<evidence type="ECO:0000256" key="1">
    <source>
        <dbReference type="SAM" id="Phobius"/>
    </source>
</evidence>
<dbReference type="AlphaFoldDB" id="A0A0E9X612"/>
<reference evidence="2" key="1">
    <citation type="submission" date="2014-11" db="EMBL/GenBank/DDBJ databases">
        <authorList>
            <person name="Amaro Gonzalez C."/>
        </authorList>
    </citation>
    <scope>NUCLEOTIDE SEQUENCE</scope>
</reference>
<protein>
    <submittedName>
        <fullName evidence="2">Uncharacterized protein</fullName>
    </submittedName>
</protein>
<organism evidence="2">
    <name type="scientific">Anguilla anguilla</name>
    <name type="common">European freshwater eel</name>
    <name type="synonym">Muraena anguilla</name>
    <dbReference type="NCBI Taxonomy" id="7936"/>
    <lineage>
        <taxon>Eukaryota</taxon>
        <taxon>Metazoa</taxon>
        <taxon>Chordata</taxon>
        <taxon>Craniata</taxon>
        <taxon>Vertebrata</taxon>
        <taxon>Euteleostomi</taxon>
        <taxon>Actinopterygii</taxon>
        <taxon>Neopterygii</taxon>
        <taxon>Teleostei</taxon>
        <taxon>Anguilliformes</taxon>
        <taxon>Anguillidae</taxon>
        <taxon>Anguilla</taxon>
    </lineage>
</organism>
<keyword evidence="1" id="KW-0812">Transmembrane</keyword>
<accession>A0A0E9X612</accession>
<proteinExistence type="predicted"/>
<keyword evidence="1" id="KW-0472">Membrane</keyword>
<feature type="transmembrane region" description="Helical" evidence="1">
    <location>
        <begin position="43"/>
        <end position="76"/>
    </location>
</feature>
<sequence>MYSYWKIRDTFGNNIYCRICTCLVPLAAELSQHSMQKPIPVFFLLFVLVFSFFSDCNFLISCRFFCFVFSFCFCFLKPSL</sequence>
<name>A0A0E9X612_ANGAN</name>
<keyword evidence="1" id="KW-1133">Transmembrane helix</keyword>
<dbReference type="EMBL" id="GBXM01010696">
    <property type="protein sequence ID" value="JAH97881.1"/>
    <property type="molecule type" value="Transcribed_RNA"/>
</dbReference>
<evidence type="ECO:0000313" key="2">
    <source>
        <dbReference type="EMBL" id="JAH97881.1"/>
    </source>
</evidence>
<reference evidence="2" key="2">
    <citation type="journal article" date="2015" name="Fish Shellfish Immunol.">
        <title>Early steps in the European eel (Anguilla anguilla)-Vibrio vulnificus interaction in the gills: Role of the RtxA13 toxin.</title>
        <authorList>
            <person name="Callol A."/>
            <person name="Pajuelo D."/>
            <person name="Ebbesson L."/>
            <person name="Teles M."/>
            <person name="MacKenzie S."/>
            <person name="Amaro C."/>
        </authorList>
    </citation>
    <scope>NUCLEOTIDE SEQUENCE</scope>
</reference>